<dbReference type="Pfam" id="PF02576">
    <property type="entry name" value="RimP_N"/>
    <property type="match status" value="1"/>
</dbReference>
<dbReference type="HAMAP" id="MF_01077">
    <property type="entry name" value="RimP"/>
    <property type="match status" value="1"/>
</dbReference>
<dbReference type="Gene3D" id="3.30.300.70">
    <property type="entry name" value="RimP-like superfamily, N-terminal"/>
    <property type="match status" value="1"/>
</dbReference>
<dbReference type="CDD" id="cd01734">
    <property type="entry name" value="YlxS_C"/>
    <property type="match status" value="1"/>
</dbReference>
<evidence type="ECO:0000256" key="2">
    <source>
        <dbReference type="ARBA" id="ARBA00022517"/>
    </source>
</evidence>
<feature type="domain" description="Ribosome maturation factor RimP N-terminal" evidence="3">
    <location>
        <begin position="19"/>
        <end position="91"/>
    </location>
</feature>
<dbReference type="FunFam" id="3.30.300.70:FF:000001">
    <property type="entry name" value="Ribosome maturation factor RimP"/>
    <property type="match status" value="1"/>
</dbReference>
<dbReference type="GO" id="GO:0006412">
    <property type="term" value="P:translation"/>
    <property type="evidence" value="ECO:0007669"/>
    <property type="project" value="TreeGrafter"/>
</dbReference>
<reference evidence="4" key="1">
    <citation type="submission" date="2019-08" db="EMBL/GenBank/DDBJ databases">
        <authorList>
            <person name="Kucharzyk K."/>
            <person name="Murdoch R.W."/>
            <person name="Higgins S."/>
            <person name="Loffler F."/>
        </authorList>
    </citation>
    <scope>NUCLEOTIDE SEQUENCE</scope>
</reference>
<comment type="caution">
    <text evidence="4">The sequence shown here is derived from an EMBL/GenBank/DDBJ whole genome shotgun (WGS) entry which is preliminary data.</text>
</comment>
<evidence type="ECO:0000259" key="3">
    <source>
        <dbReference type="Pfam" id="PF02576"/>
    </source>
</evidence>
<dbReference type="GO" id="GO:0005829">
    <property type="term" value="C:cytosol"/>
    <property type="evidence" value="ECO:0007669"/>
    <property type="project" value="TreeGrafter"/>
</dbReference>
<evidence type="ECO:0000256" key="1">
    <source>
        <dbReference type="ARBA" id="ARBA00022490"/>
    </source>
</evidence>
<accession>A0A645BB54</accession>
<gene>
    <name evidence="4" type="primary">rimP_28</name>
    <name evidence="4" type="ORF">SDC9_109154</name>
</gene>
<organism evidence="4">
    <name type="scientific">bioreactor metagenome</name>
    <dbReference type="NCBI Taxonomy" id="1076179"/>
    <lineage>
        <taxon>unclassified sequences</taxon>
        <taxon>metagenomes</taxon>
        <taxon>ecological metagenomes</taxon>
    </lineage>
</organism>
<dbReference type="PANTHER" id="PTHR33867">
    <property type="entry name" value="RIBOSOME MATURATION FACTOR RIMP"/>
    <property type="match status" value="1"/>
</dbReference>
<dbReference type="InterPro" id="IPR028998">
    <property type="entry name" value="RimP_C"/>
</dbReference>
<proteinExistence type="inferred from homology"/>
<dbReference type="GO" id="GO:0000028">
    <property type="term" value="P:ribosomal small subunit assembly"/>
    <property type="evidence" value="ECO:0007669"/>
    <property type="project" value="TreeGrafter"/>
</dbReference>
<dbReference type="PANTHER" id="PTHR33867:SF1">
    <property type="entry name" value="RIBOSOME MATURATION FACTOR RIMP"/>
    <property type="match status" value="1"/>
</dbReference>
<dbReference type="InterPro" id="IPR003728">
    <property type="entry name" value="Ribosome_maturation_RimP"/>
</dbReference>
<dbReference type="SUPFAM" id="SSF75420">
    <property type="entry name" value="YhbC-like, N-terminal domain"/>
    <property type="match status" value="1"/>
</dbReference>
<evidence type="ECO:0000313" key="4">
    <source>
        <dbReference type="EMBL" id="MPM62288.1"/>
    </source>
</evidence>
<dbReference type="InterPro" id="IPR028989">
    <property type="entry name" value="RimP_N"/>
</dbReference>
<protein>
    <submittedName>
        <fullName evidence="4">Ribosome maturation factor RimP</fullName>
    </submittedName>
</protein>
<name>A0A645BB54_9ZZZZ</name>
<dbReference type="InterPro" id="IPR035956">
    <property type="entry name" value="RimP_N_sf"/>
</dbReference>
<keyword evidence="2" id="KW-0690">Ribosome biogenesis</keyword>
<sequence length="190" mass="21441">MSQKQTQHSVRIADTVKALIKDKISSLGYILWDVEYYKEGAYYNLTVTIDSPEGISLSDCEKVTKQIDPILDENDPVPDSYYLEVSSAGLERELKTDDHIRAYIGKEIKLGFFTALESGDKSISGILNGYRDEELSVTIDAGLNKSAETGCDKKELRILKRSCAYIRSVYNENEANAEIIERNDKQNDQQ</sequence>
<dbReference type="AlphaFoldDB" id="A0A645BB54"/>
<keyword evidence="1" id="KW-0963">Cytoplasm</keyword>
<dbReference type="Gene3D" id="2.30.30.180">
    <property type="entry name" value="Ribosome maturation factor RimP, C-terminal domain"/>
    <property type="match status" value="1"/>
</dbReference>
<dbReference type="EMBL" id="VSSQ01018790">
    <property type="protein sequence ID" value="MPM62288.1"/>
    <property type="molecule type" value="Genomic_DNA"/>
</dbReference>